<evidence type="ECO:0000313" key="7">
    <source>
        <dbReference type="Proteomes" id="UP000008782"/>
    </source>
</evidence>
<evidence type="ECO:0000256" key="5">
    <source>
        <dbReference type="ARBA" id="ARBA00023004"/>
    </source>
</evidence>
<feature type="non-terminal residue" evidence="6">
    <location>
        <position position="1"/>
    </location>
</feature>
<evidence type="ECO:0000256" key="2">
    <source>
        <dbReference type="ARBA" id="ARBA00010617"/>
    </source>
</evidence>
<keyword evidence="5" id="KW-0408">Iron</keyword>
<dbReference type="eggNOG" id="KOG0157">
    <property type="taxonomic scope" value="Eukaryota"/>
</dbReference>
<evidence type="ECO:0000313" key="6">
    <source>
        <dbReference type="EMBL" id="EFQ31084.1"/>
    </source>
</evidence>
<dbReference type="AlphaFoldDB" id="E3QJP6"/>
<dbReference type="SUPFAM" id="SSF48264">
    <property type="entry name" value="Cytochrome P450"/>
    <property type="match status" value="1"/>
</dbReference>
<dbReference type="GeneID" id="24411593"/>
<dbReference type="PANTHER" id="PTHR46206">
    <property type="entry name" value="CYTOCHROME P450"/>
    <property type="match status" value="1"/>
</dbReference>
<protein>
    <recommendedName>
        <fullName evidence="8">Cytochrome P450</fullName>
    </recommendedName>
</protein>
<keyword evidence="4" id="KW-0560">Oxidoreductase</keyword>
<evidence type="ECO:0000256" key="1">
    <source>
        <dbReference type="ARBA" id="ARBA00001971"/>
    </source>
</evidence>
<dbReference type="OrthoDB" id="1844152at2759"/>
<dbReference type="InterPro" id="IPR036396">
    <property type="entry name" value="Cyt_P450_sf"/>
</dbReference>
<evidence type="ECO:0000256" key="3">
    <source>
        <dbReference type="ARBA" id="ARBA00022723"/>
    </source>
</evidence>
<dbReference type="HOGENOM" id="CLU_1582330_0_0_1"/>
<dbReference type="GO" id="GO:0016705">
    <property type="term" value="F:oxidoreductase activity, acting on paired donors, with incorporation or reduction of molecular oxygen"/>
    <property type="evidence" value="ECO:0007669"/>
    <property type="project" value="InterPro"/>
</dbReference>
<evidence type="ECO:0000256" key="4">
    <source>
        <dbReference type="ARBA" id="ARBA00023002"/>
    </source>
</evidence>
<name>E3QJP6_COLGM</name>
<dbReference type="GO" id="GO:0020037">
    <property type="term" value="F:heme binding"/>
    <property type="evidence" value="ECO:0007669"/>
    <property type="project" value="InterPro"/>
</dbReference>
<comment type="similarity">
    <text evidence="2">Belongs to the cytochrome P450 family.</text>
</comment>
<accession>E3QJP6</accession>
<comment type="cofactor">
    <cofactor evidence="1">
        <name>heme</name>
        <dbReference type="ChEBI" id="CHEBI:30413"/>
    </cofactor>
</comment>
<sequence length="169" mass="19275">RINPIIYEEVVNAIRIELPESVEWTEVPVVHKLMRIVAMASGRAFVGPELCRNKDYVNISVSYTVDLMMAIQAVSSIQPHMRPFLAAGRPEVKRVQQRVAEADMFLRQIVEARREAAKTPNYQKPDDMLQWMIESQKKFGQKEDRELARCQLAIIVAAIHTTTVTITNA</sequence>
<gene>
    <name evidence="6" type="ORF">GLRG_06228</name>
</gene>
<keyword evidence="7" id="KW-1185">Reference proteome</keyword>
<keyword evidence="3" id="KW-0479">Metal-binding</keyword>
<dbReference type="Gene3D" id="1.10.630.10">
    <property type="entry name" value="Cytochrome P450"/>
    <property type="match status" value="1"/>
</dbReference>
<dbReference type="VEuPathDB" id="FungiDB:GLRG_06228"/>
<dbReference type="PANTHER" id="PTHR46206:SF7">
    <property type="entry name" value="P450, PUTATIVE (EUROFUNG)-RELATED"/>
    <property type="match status" value="1"/>
</dbReference>
<organism evidence="7">
    <name type="scientific">Colletotrichum graminicola (strain M1.001 / M2 / FGSC 10212)</name>
    <name type="common">Maize anthracnose fungus</name>
    <name type="synonym">Glomerella graminicola</name>
    <dbReference type="NCBI Taxonomy" id="645133"/>
    <lineage>
        <taxon>Eukaryota</taxon>
        <taxon>Fungi</taxon>
        <taxon>Dikarya</taxon>
        <taxon>Ascomycota</taxon>
        <taxon>Pezizomycotina</taxon>
        <taxon>Sordariomycetes</taxon>
        <taxon>Hypocreomycetidae</taxon>
        <taxon>Glomerellales</taxon>
        <taxon>Glomerellaceae</taxon>
        <taxon>Colletotrichum</taxon>
        <taxon>Colletotrichum graminicola species complex</taxon>
    </lineage>
</organism>
<dbReference type="STRING" id="645133.E3QJP6"/>
<proteinExistence type="inferred from homology"/>
<dbReference type="GO" id="GO:0005506">
    <property type="term" value="F:iron ion binding"/>
    <property type="evidence" value="ECO:0007669"/>
    <property type="project" value="InterPro"/>
</dbReference>
<dbReference type="Proteomes" id="UP000008782">
    <property type="component" value="Unassembled WGS sequence"/>
</dbReference>
<reference evidence="7" key="1">
    <citation type="journal article" date="2012" name="Nat. Genet.">
        <title>Lifestyle transitions in plant pathogenic Colletotrichum fungi deciphered by genome and transcriptome analyses.</title>
        <authorList>
            <person name="O'Connell R.J."/>
            <person name="Thon M.R."/>
            <person name="Hacquard S."/>
            <person name="Amyotte S.G."/>
            <person name="Kleemann J."/>
            <person name="Torres M.F."/>
            <person name="Damm U."/>
            <person name="Buiate E.A."/>
            <person name="Epstein L."/>
            <person name="Alkan N."/>
            <person name="Altmueller J."/>
            <person name="Alvarado-Balderrama L."/>
            <person name="Bauser C.A."/>
            <person name="Becker C."/>
            <person name="Birren B.W."/>
            <person name="Chen Z."/>
            <person name="Choi J."/>
            <person name="Crouch J.A."/>
            <person name="Duvick J.P."/>
            <person name="Farman M.A."/>
            <person name="Gan P."/>
            <person name="Heiman D."/>
            <person name="Henrissat B."/>
            <person name="Howard R.J."/>
            <person name="Kabbage M."/>
            <person name="Koch C."/>
            <person name="Kracher B."/>
            <person name="Kubo Y."/>
            <person name="Law A.D."/>
            <person name="Lebrun M.-H."/>
            <person name="Lee Y.-H."/>
            <person name="Miyara I."/>
            <person name="Moore N."/>
            <person name="Neumann U."/>
            <person name="Nordstroem K."/>
            <person name="Panaccione D.G."/>
            <person name="Panstruga R."/>
            <person name="Place M."/>
            <person name="Proctor R.H."/>
            <person name="Prusky D."/>
            <person name="Rech G."/>
            <person name="Reinhardt R."/>
            <person name="Rollins J.A."/>
            <person name="Rounsley S."/>
            <person name="Schardl C.L."/>
            <person name="Schwartz D.C."/>
            <person name="Shenoy N."/>
            <person name="Shirasu K."/>
            <person name="Sikhakolli U.R."/>
            <person name="Stueber K."/>
            <person name="Sukno S.A."/>
            <person name="Sweigard J.A."/>
            <person name="Takano Y."/>
            <person name="Takahara H."/>
            <person name="Trail F."/>
            <person name="van der Does H.C."/>
            <person name="Voll L.M."/>
            <person name="Will I."/>
            <person name="Young S."/>
            <person name="Zeng Q."/>
            <person name="Zhang J."/>
            <person name="Zhou S."/>
            <person name="Dickman M.B."/>
            <person name="Schulze-Lefert P."/>
            <person name="Ver Loren van Themaat E."/>
            <person name="Ma L.-J."/>
            <person name="Vaillancourt L.J."/>
        </authorList>
    </citation>
    <scope>NUCLEOTIDE SEQUENCE [LARGE SCALE GENOMIC DNA]</scope>
    <source>
        <strain evidence="7">M1.001 / M2 / FGSC 10212</strain>
    </source>
</reference>
<dbReference type="RefSeq" id="XP_008095104.1">
    <property type="nucleotide sequence ID" value="XM_008096913.1"/>
</dbReference>
<dbReference type="EMBL" id="GG697353">
    <property type="protein sequence ID" value="EFQ31084.1"/>
    <property type="molecule type" value="Genomic_DNA"/>
</dbReference>
<evidence type="ECO:0008006" key="8">
    <source>
        <dbReference type="Google" id="ProtNLM"/>
    </source>
</evidence>
<dbReference type="GO" id="GO:0004497">
    <property type="term" value="F:monooxygenase activity"/>
    <property type="evidence" value="ECO:0007669"/>
    <property type="project" value="InterPro"/>
</dbReference>